<dbReference type="AlphaFoldDB" id="A0A1F5FW17"/>
<gene>
    <name evidence="2" type="ORF">A2165_01200</name>
</gene>
<dbReference type="EMBL" id="MFAU01000039">
    <property type="protein sequence ID" value="OGD83782.1"/>
    <property type="molecule type" value="Genomic_DNA"/>
</dbReference>
<feature type="transmembrane region" description="Helical" evidence="1">
    <location>
        <begin position="31"/>
        <end position="56"/>
    </location>
</feature>
<feature type="transmembrane region" description="Helical" evidence="1">
    <location>
        <begin position="76"/>
        <end position="97"/>
    </location>
</feature>
<sequence length="111" mass="11743">MKNLIAQDWGTVPPPPGITTDLSGLQQVITIFLRTLIVIAAIYAVLNIILAGYTYISAGGDPKKIQDATAKIWQSVLGLVVAAGAFALAAIIGQILFGDSNALLQLKYFTL</sequence>
<evidence type="ECO:0000313" key="2">
    <source>
        <dbReference type="EMBL" id="OGD83782.1"/>
    </source>
</evidence>
<accession>A0A1F5FW17</accession>
<protein>
    <submittedName>
        <fullName evidence="2">Uncharacterized protein</fullName>
    </submittedName>
</protein>
<name>A0A1F5FW17_9BACT</name>
<keyword evidence="1" id="KW-0812">Transmembrane</keyword>
<keyword evidence="1" id="KW-1133">Transmembrane helix</keyword>
<comment type="caution">
    <text evidence="2">The sequence shown here is derived from an EMBL/GenBank/DDBJ whole genome shotgun (WGS) entry which is preliminary data.</text>
</comment>
<dbReference type="Proteomes" id="UP000179252">
    <property type="component" value="Unassembled WGS sequence"/>
</dbReference>
<proteinExistence type="predicted"/>
<organism evidence="2 3">
    <name type="scientific">Candidatus Curtissbacteria bacterium RBG_13_40_7</name>
    <dbReference type="NCBI Taxonomy" id="1797706"/>
    <lineage>
        <taxon>Bacteria</taxon>
        <taxon>Candidatus Curtissiibacteriota</taxon>
    </lineage>
</organism>
<keyword evidence="1" id="KW-0472">Membrane</keyword>
<reference evidence="2 3" key="1">
    <citation type="journal article" date="2016" name="Nat. Commun.">
        <title>Thousands of microbial genomes shed light on interconnected biogeochemical processes in an aquifer system.</title>
        <authorList>
            <person name="Anantharaman K."/>
            <person name="Brown C.T."/>
            <person name="Hug L.A."/>
            <person name="Sharon I."/>
            <person name="Castelle C.J."/>
            <person name="Probst A.J."/>
            <person name="Thomas B.C."/>
            <person name="Singh A."/>
            <person name="Wilkins M.J."/>
            <person name="Karaoz U."/>
            <person name="Brodie E.L."/>
            <person name="Williams K.H."/>
            <person name="Hubbard S.S."/>
            <person name="Banfield J.F."/>
        </authorList>
    </citation>
    <scope>NUCLEOTIDE SEQUENCE [LARGE SCALE GENOMIC DNA]</scope>
</reference>
<evidence type="ECO:0000313" key="3">
    <source>
        <dbReference type="Proteomes" id="UP000179252"/>
    </source>
</evidence>
<evidence type="ECO:0000256" key="1">
    <source>
        <dbReference type="SAM" id="Phobius"/>
    </source>
</evidence>